<dbReference type="RefSeq" id="WP_370467639.1">
    <property type="nucleotide sequence ID" value="NZ_BMRE01000002.1"/>
</dbReference>
<dbReference type="PANTHER" id="PTHR12126">
    <property type="entry name" value="NADH-UBIQUINONE OXIDOREDUCTASE 39 KDA SUBUNIT-RELATED"/>
    <property type="match status" value="1"/>
</dbReference>
<dbReference type="EMBL" id="BMRE01000002">
    <property type="protein sequence ID" value="GGU20376.1"/>
    <property type="molecule type" value="Genomic_DNA"/>
</dbReference>
<name>A0ABQ2UBX9_9PSEU</name>
<keyword evidence="3" id="KW-1185">Reference proteome</keyword>
<dbReference type="Pfam" id="PF13460">
    <property type="entry name" value="NAD_binding_10"/>
    <property type="match status" value="1"/>
</dbReference>
<dbReference type="Gene3D" id="3.40.50.720">
    <property type="entry name" value="NAD(P)-binding Rossmann-like Domain"/>
    <property type="match status" value="1"/>
</dbReference>
<protein>
    <recommendedName>
        <fullName evidence="1">NAD(P)-binding domain-containing protein</fullName>
    </recommendedName>
</protein>
<accession>A0ABQ2UBX9</accession>
<proteinExistence type="predicted"/>
<comment type="caution">
    <text evidence="2">The sequence shown here is derived from an EMBL/GenBank/DDBJ whole genome shotgun (WGS) entry which is preliminary data.</text>
</comment>
<dbReference type="PANTHER" id="PTHR12126:SF11">
    <property type="entry name" value="NADH DEHYDROGENASE [UBIQUINONE] 1 ALPHA SUBCOMPLEX SUBUNIT 9, MITOCHONDRIAL"/>
    <property type="match status" value="1"/>
</dbReference>
<dbReference type="InterPro" id="IPR051207">
    <property type="entry name" value="ComplexI_NDUFA9_subunit"/>
</dbReference>
<feature type="domain" description="NAD(P)-binding" evidence="1">
    <location>
        <begin position="7"/>
        <end position="109"/>
    </location>
</feature>
<dbReference type="InterPro" id="IPR016040">
    <property type="entry name" value="NAD(P)-bd_dom"/>
</dbReference>
<organism evidence="2 3">
    <name type="scientific">Lentzea flava</name>
    <dbReference type="NCBI Taxonomy" id="103732"/>
    <lineage>
        <taxon>Bacteria</taxon>
        <taxon>Bacillati</taxon>
        <taxon>Actinomycetota</taxon>
        <taxon>Actinomycetes</taxon>
        <taxon>Pseudonocardiales</taxon>
        <taxon>Pseudonocardiaceae</taxon>
        <taxon>Lentzea</taxon>
    </lineage>
</organism>
<evidence type="ECO:0000313" key="3">
    <source>
        <dbReference type="Proteomes" id="UP000649573"/>
    </source>
</evidence>
<sequence>MRCLVTGATGYLGGRLVPRLLAEGHRVRCLVRSPEKLRDVPWAADVEIVRGDVLGDLDEAMRDIEVVHYLVHSLHSKDFADADRKAAENTARAAERVGVHRIVYLGGLHPAGDLSPHLASRKEVGEVFLRSSVPAVVLQAAVIIGSGSASFEMLRYLTERLPVMVTPRWVHNRIQPIAVRDVLRYLVGATTVDANRTFDIGGPDALTYLEMIQRYALVAGLRKRLVLPVPLLTPHLSAYWVFLVTPVAGSMAGALIESLIHEVVCRERDVEKVLPGENLGYDEAVEFALAQVRDAAGRSLVGHVGAGRAGWSAAD</sequence>
<evidence type="ECO:0000313" key="2">
    <source>
        <dbReference type="EMBL" id="GGU20376.1"/>
    </source>
</evidence>
<dbReference type="Proteomes" id="UP000649573">
    <property type="component" value="Unassembled WGS sequence"/>
</dbReference>
<dbReference type="InterPro" id="IPR036291">
    <property type="entry name" value="NAD(P)-bd_dom_sf"/>
</dbReference>
<evidence type="ECO:0000259" key="1">
    <source>
        <dbReference type="Pfam" id="PF13460"/>
    </source>
</evidence>
<dbReference type="SUPFAM" id="SSF51735">
    <property type="entry name" value="NAD(P)-binding Rossmann-fold domains"/>
    <property type="match status" value="1"/>
</dbReference>
<gene>
    <name evidence="2" type="ORF">GCM10010178_10640</name>
</gene>
<reference evidence="3" key="1">
    <citation type="journal article" date="2019" name="Int. J. Syst. Evol. Microbiol.">
        <title>The Global Catalogue of Microorganisms (GCM) 10K type strain sequencing project: providing services to taxonomists for standard genome sequencing and annotation.</title>
        <authorList>
            <consortium name="The Broad Institute Genomics Platform"/>
            <consortium name="The Broad Institute Genome Sequencing Center for Infectious Disease"/>
            <person name="Wu L."/>
            <person name="Ma J."/>
        </authorList>
    </citation>
    <scope>NUCLEOTIDE SEQUENCE [LARGE SCALE GENOMIC DNA]</scope>
    <source>
        <strain evidence="3">JCM 3296</strain>
    </source>
</reference>